<evidence type="ECO:0000259" key="2">
    <source>
        <dbReference type="Pfam" id="PF13476"/>
    </source>
</evidence>
<dbReference type="InterPro" id="IPR051396">
    <property type="entry name" value="Bact_Antivir_Def_Nuclease"/>
</dbReference>
<gene>
    <name evidence="3" type="ORF">GGR22_002450</name>
</gene>
<proteinExistence type="predicted"/>
<dbReference type="Proteomes" id="UP000555003">
    <property type="component" value="Unassembled WGS sequence"/>
</dbReference>
<dbReference type="PANTHER" id="PTHR43581:SF4">
    <property type="entry name" value="ATP_GTP PHOSPHATASE"/>
    <property type="match status" value="1"/>
</dbReference>
<protein>
    <submittedName>
        <fullName evidence="3">ATPase</fullName>
    </submittedName>
</protein>
<feature type="domain" description="Endonuclease GajA/Old nuclease/RecF-like AAA" evidence="1">
    <location>
        <begin position="198"/>
        <end position="253"/>
    </location>
</feature>
<name>A0ABR6DRG7_9FLAO</name>
<dbReference type="Pfam" id="PF13476">
    <property type="entry name" value="AAA_23"/>
    <property type="match status" value="1"/>
</dbReference>
<dbReference type="Gene3D" id="3.40.50.300">
    <property type="entry name" value="P-loop containing nucleotide triphosphate hydrolases"/>
    <property type="match status" value="1"/>
</dbReference>
<organism evidence="3 4">
    <name type="scientific">Flavobacterium gossypii</name>
    <dbReference type="NCBI Taxonomy" id="1646119"/>
    <lineage>
        <taxon>Bacteria</taxon>
        <taxon>Pseudomonadati</taxon>
        <taxon>Bacteroidota</taxon>
        <taxon>Flavobacteriia</taxon>
        <taxon>Flavobacteriales</taxon>
        <taxon>Flavobacteriaceae</taxon>
        <taxon>Flavobacterium</taxon>
    </lineage>
</organism>
<reference evidence="3 4" key="1">
    <citation type="submission" date="2020-08" db="EMBL/GenBank/DDBJ databases">
        <title>Genomic Encyclopedia of Type Strains, Phase IV (KMG-IV): sequencing the most valuable type-strain genomes for metagenomic binning, comparative biology and taxonomic classification.</title>
        <authorList>
            <person name="Goeker M."/>
        </authorList>
    </citation>
    <scope>NUCLEOTIDE SEQUENCE [LARGE SCALE GENOMIC DNA]</scope>
    <source>
        <strain evidence="3 4">DSM 100397</strain>
    </source>
</reference>
<comment type="caution">
    <text evidence="3">The sequence shown here is derived from an EMBL/GenBank/DDBJ whole genome shotgun (WGS) entry which is preliminary data.</text>
</comment>
<sequence>MTTYLKLRKFKKITEEIVLTDFAPINYIVGENGSGKTSILNALSFLNDGSNSRHFFGPHSIVEFSVDEKSAQLKWNKENPNKTENHSTLLINIYILLSNLEQEKGANNLKGKAKIDSLIGIGDSAGLSKLNEFFIETGNHPLVAKKYVDQDDPFNQDNGRLIFESEVGEVNPIFIADGLRAKHNFTKNIKDWVEAINETHSTNIFIIEEPENNLHPNFQKEIPSILESILKKINPEIVEKIFFFISTHSPFIISACAKYPNQKVYPIQNGMPLFIDSKHQSWNITNESSGYNGSDCAYIVSKMLGAEITDIGYPENFGVLEEYSLQLILDNARDKGIIKNIQFVSASGISKAVDLSTTIYELEKLNTLVKCNPYYFDKYFMVVDNISNIKDDKLKERISKIEKRLNERFIQLMLDSLENYYQNIDKEISEKALHELSESDNKSKGEIKFRYAKQISDIIVSREDFSKLFNSELDFLLV</sequence>
<keyword evidence="4" id="KW-1185">Reference proteome</keyword>
<dbReference type="InterPro" id="IPR041685">
    <property type="entry name" value="AAA_GajA/Old/RecF-like"/>
</dbReference>
<feature type="domain" description="Rad50/SbcC-type AAA" evidence="2">
    <location>
        <begin position="5"/>
        <end position="117"/>
    </location>
</feature>
<dbReference type="InterPro" id="IPR027417">
    <property type="entry name" value="P-loop_NTPase"/>
</dbReference>
<accession>A0ABR6DRG7</accession>
<dbReference type="RefSeq" id="WP_182493862.1">
    <property type="nucleotide sequence ID" value="NZ_JACJIS010000002.1"/>
</dbReference>
<evidence type="ECO:0000259" key="1">
    <source>
        <dbReference type="Pfam" id="PF13175"/>
    </source>
</evidence>
<evidence type="ECO:0000313" key="3">
    <source>
        <dbReference type="EMBL" id="MBA9074283.1"/>
    </source>
</evidence>
<dbReference type="EMBL" id="JACJIS010000002">
    <property type="protein sequence ID" value="MBA9074283.1"/>
    <property type="molecule type" value="Genomic_DNA"/>
</dbReference>
<dbReference type="SUPFAM" id="SSF52540">
    <property type="entry name" value="P-loop containing nucleoside triphosphate hydrolases"/>
    <property type="match status" value="1"/>
</dbReference>
<dbReference type="InterPro" id="IPR038729">
    <property type="entry name" value="Rad50/SbcC_AAA"/>
</dbReference>
<dbReference type="PANTHER" id="PTHR43581">
    <property type="entry name" value="ATP/GTP PHOSPHATASE"/>
    <property type="match status" value="1"/>
</dbReference>
<dbReference type="Pfam" id="PF13175">
    <property type="entry name" value="AAA_15"/>
    <property type="match status" value="1"/>
</dbReference>
<evidence type="ECO:0000313" key="4">
    <source>
        <dbReference type="Proteomes" id="UP000555003"/>
    </source>
</evidence>